<feature type="domain" description="UDENN" evidence="2">
    <location>
        <begin position="6"/>
        <end position="654"/>
    </location>
</feature>
<evidence type="ECO:0000313" key="4">
    <source>
        <dbReference type="EMBL" id="TIB38405.1"/>
    </source>
</evidence>
<feature type="compositionally biased region" description="Polar residues" evidence="1">
    <location>
        <begin position="541"/>
        <end position="562"/>
    </location>
</feature>
<name>A0A4T0JDT0_WALIC</name>
<organism evidence="4 6">
    <name type="scientific">Wallemia ichthyophaga</name>
    <dbReference type="NCBI Taxonomy" id="245174"/>
    <lineage>
        <taxon>Eukaryota</taxon>
        <taxon>Fungi</taxon>
        <taxon>Dikarya</taxon>
        <taxon>Basidiomycota</taxon>
        <taxon>Wallemiomycotina</taxon>
        <taxon>Wallemiomycetes</taxon>
        <taxon>Wallemiales</taxon>
        <taxon>Wallemiaceae</taxon>
        <taxon>Wallemia</taxon>
    </lineage>
</organism>
<feature type="compositionally biased region" description="Low complexity" evidence="1">
    <location>
        <begin position="504"/>
        <end position="535"/>
    </location>
</feature>
<dbReference type="InterPro" id="IPR052809">
    <property type="entry name" value="Actin_polarity_regulatory"/>
</dbReference>
<evidence type="ECO:0000313" key="6">
    <source>
        <dbReference type="Proteomes" id="UP000310689"/>
    </source>
</evidence>
<reference evidence="5 6" key="1">
    <citation type="submission" date="2019-03" db="EMBL/GenBank/DDBJ databases">
        <title>Sequencing 23 genomes of Wallemia ichthyophaga.</title>
        <authorList>
            <person name="Gostincar C."/>
        </authorList>
    </citation>
    <scope>NUCLEOTIDE SEQUENCE [LARGE SCALE GENOMIC DNA]</scope>
    <source>
        <strain evidence="4 6">EXF-6200</strain>
        <strain evidence="3 5">EXF-8621</strain>
    </source>
</reference>
<gene>
    <name evidence="4" type="ORF">E3P86_01656</name>
    <name evidence="3" type="ORF">E3P90_00310</name>
</gene>
<dbReference type="AlphaFoldDB" id="A0A4T0JDT0"/>
<evidence type="ECO:0000256" key="1">
    <source>
        <dbReference type="SAM" id="MobiDB-lite"/>
    </source>
</evidence>
<evidence type="ECO:0000313" key="3">
    <source>
        <dbReference type="EMBL" id="TIB16986.1"/>
    </source>
</evidence>
<dbReference type="PROSITE" id="PS50211">
    <property type="entry name" value="DENN"/>
    <property type="match status" value="1"/>
</dbReference>
<feature type="compositionally biased region" description="Polar residues" evidence="1">
    <location>
        <begin position="486"/>
        <end position="503"/>
    </location>
</feature>
<feature type="region of interest" description="Disordered" evidence="1">
    <location>
        <begin position="486"/>
        <end position="570"/>
    </location>
</feature>
<evidence type="ECO:0000259" key="2">
    <source>
        <dbReference type="PROSITE" id="PS50211"/>
    </source>
</evidence>
<dbReference type="EMBL" id="SPOF01000002">
    <property type="protein sequence ID" value="TIB16986.1"/>
    <property type="molecule type" value="Genomic_DNA"/>
</dbReference>
<dbReference type="GO" id="GO:0051666">
    <property type="term" value="P:actin cortical patch localization"/>
    <property type="evidence" value="ECO:0007669"/>
    <property type="project" value="TreeGrafter"/>
</dbReference>
<evidence type="ECO:0000313" key="5">
    <source>
        <dbReference type="Proteomes" id="UP000306954"/>
    </source>
</evidence>
<dbReference type="PANTHER" id="PTHR28245">
    <property type="entry name" value="ARF3-INTERACTING PROTEIN 1"/>
    <property type="match status" value="1"/>
</dbReference>
<accession>A0A4T0JDT0</accession>
<sequence length="811" mass="90245">MENNVAYCLLAEFDIDQGSTSIHSQLAPTNSEACLGILPALTLLSLLADLMIPEGAHDQHEDWTIFFLNQTPANTIAPPLDSEAPTPFARHRRTYSRLVPHQDHPKPQLLHVLNLVRTKKDDSVPRGALVKALAICSKQPYIHIYKPILLLALEDYFQSGSPSILARLYDAINNMSTSAVPPISRSEKMILRAAPDRKDLFAEKWSHFFFKRQSDDSDAFNPMFHVDMSRNRRSSSNSKAVNSLEEEFEEKLKRTSIGASEQQSLNGPNQSFIGQSLFIYPISLTSTQETMPVDTHYFKTSISYMNVDYKSISLPTRVPLSTFDEEIGDYSIINLIQTFSAHPVPPSPMHPHLHTSGTSTHPIILLFNALITQKRVVFLGYGKPASLVTNFVLAACALVSGGGGVLRGFIERAFPYTCLKDLDNFLIIPGYIAGVTNPRFEDNHGWWDVLFNINTGKVIVSSQIEPVSVLKSNILSSPSSIPNYHSPNSGISSQFKSPSSTIPSSVVMNHSSSSGSASQSTHSNNHNLSSPPSWSKLGMSDSFSSAMSNTSDDGSISTSQRNDNSHRESSDNIFMNEIMALINEHYGEAHIRARFTDLVSSFVRMASRYEEEASAIGCTSIGFSSHPFSDGLLGSGTVFNDESSRVRELSANAFRIEGWQDTATYKNYRHYLKNRAIKDIDVAHQINRLRTARAMHPSEAQMIYQFLAQNTETYDQVVEIVEQLPPHLDGLLPLGFGLIHPHKSVREAAMDFFIKLQTYPVSVWFKLSFSAYSGLVRKPSFEFFECLLQAGLNETDRAPLCNKLSSTREII</sequence>
<dbReference type="EMBL" id="SPOI01000062">
    <property type="protein sequence ID" value="TIB38405.1"/>
    <property type="molecule type" value="Genomic_DNA"/>
</dbReference>
<protein>
    <recommendedName>
        <fullName evidence="2">UDENN domain-containing protein</fullName>
    </recommendedName>
</protein>
<dbReference type="GO" id="GO:0005886">
    <property type="term" value="C:plasma membrane"/>
    <property type="evidence" value="ECO:0007669"/>
    <property type="project" value="TreeGrafter"/>
</dbReference>
<proteinExistence type="predicted"/>
<dbReference type="InterPro" id="IPR037516">
    <property type="entry name" value="Tripartite_DENN"/>
</dbReference>
<dbReference type="Proteomes" id="UP000306954">
    <property type="component" value="Unassembled WGS sequence"/>
</dbReference>
<dbReference type="Proteomes" id="UP000310689">
    <property type="component" value="Unassembled WGS sequence"/>
</dbReference>
<dbReference type="Pfam" id="PF07792">
    <property type="entry name" value="Afi1"/>
    <property type="match status" value="1"/>
</dbReference>
<dbReference type="Pfam" id="PF08616">
    <property type="entry name" value="SPA"/>
    <property type="match status" value="1"/>
</dbReference>
<dbReference type="InterPro" id="IPR012860">
    <property type="entry name" value="Afi1_N"/>
</dbReference>
<dbReference type="PANTHER" id="PTHR28245:SF1">
    <property type="entry name" value="ARF3-INTERACTING PROTEIN 1"/>
    <property type="match status" value="1"/>
</dbReference>
<comment type="caution">
    <text evidence="4">The sequence shown here is derived from an EMBL/GenBank/DDBJ whole genome shotgun (WGS) entry which is preliminary data.</text>
</comment>